<feature type="compositionally biased region" description="Low complexity" evidence="1">
    <location>
        <begin position="149"/>
        <end position="165"/>
    </location>
</feature>
<dbReference type="Proteomes" id="UP001056648">
    <property type="component" value="Chromosome 2"/>
</dbReference>
<evidence type="ECO:0000256" key="1">
    <source>
        <dbReference type="SAM" id="MobiDB-lite"/>
    </source>
</evidence>
<keyword evidence="3" id="KW-1185">Reference proteome</keyword>
<organism evidence="2 3">
    <name type="scientific">Cupriavidus gilardii</name>
    <dbReference type="NCBI Taxonomy" id="82541"/>
    <lineage>
        <taxon>Bacteria</taxon>
        <taxon>Pseudomonadati</taxon>
        <taxon>Pseudomonadota</taxon>
        <taxon>Betaproteobacteria</taxon>
        <taxon>Burkholderiales</taxon>
        <taxon>Burkholderiaceae</taxon>
        <taxon>Cupriavidus</taxon>
    </lineage>
</organism>
<evidence type="ECO:0000313" key="2">
    <source>
        <dbReference type="EMBL" id="USE81750.1"/>
    </source>
</evidence>
<accession>A0ABY4W3Z8</accession>
<gene>
    <name evidence="2" type="ORF">NDR89_19810</name>
</gene>
<feature type="compositionally biased region" description="Basic and acidic residues" evidence="1">
    <location>
        <begin position="69"/>
        <end position="84"/>
    </location>
</feature>
<feature type="compositionally biased region" description="Basic residues" evidence="1">
    <location>
        <begin position="166"/>
        <end position="177"/>
    </location>
</feature>
<name>A0ABY4W3Z8_9BURK</name>
<feature type="region of interest" description="Disordered" evidence="1">
    <location>
        <begin position="26"/>
        <end position="49"/>
    </location>
</feature>
<evidence type="ECO:0000313" key="3">
    <source>
        <dbReference type="Proteomes" id="UP001056648"/>
    </source>
</evidence>
<feature type="region of interest" description="Disordered" evidence="1">
    <location>
        <begin position="62"/>
        <end position="124"/>
    </location>
</feature>
<dbReference type="RefSeq" id="WP_252253944.1">
    <property type="nucleotide sequence ID" value="NZ_CP098736.1"/>
</dbReference>
<dbReference type="EMBL" id="CP098736">
    <property type="protein sequence ID" value="USE81750.1"/>
    <property type="molecule type" value="Genomic_DNA"/>
</dbReference>
<feature type="region of interest" description="Disordered" evidence="1">
    <location>
        <begin position="137"/>
        <end position="177"/>
    </location>
</feature>
<reference evidence="2" key="1">
    <citation type="submission" date="2022-06" db="EMBL/GenBank/DDBJ databases">
        <title>Complete genome sequence and characterization of Cupriavidus gilardii QJ1 isolated from contaminating cells.</title>
        <authorList>
            <person name="Qi J."/>
        </authorList>
    </citation>
    <scope>NUCLEOTIDE SEQUENCE</scope>
    <source>
        <strain evidence="2">QJ1</strain>
    </source>
</reference>
<protein>
    <submittedName>
        <fullName evidence="2">Uncharacterized protein</fullName>
    </submittedName>
</protein>
<sequence length="177" mass="18700">MVAQRDGRDRLDQLPRQAYLAGWPTPNATLVDAKPNPPITSGRKPTDPQIGLADVAVHLAGWQTPTSIDSRRGDYQYDQGDKSKPRPSNQGLARMCGPARLTATGELLTGSSAEMESGGQLSPAHSRWLMGLPRAWGEAAPIGVPPPASKAKATAPASSKATATRSTRKRRLPGSSA</sequence>
<proteinExistence type="predicted"/>